<dbReference type="GO" id="GO:0006338">
    <property type="term" value="P:chromatin remodeling"/>
    <property type="evidence" value="ECO:0007669"/>
    <property type="project" value="EnsemblFungi"/>
</dbReference>
<feature type="domain" description="Myb-like" evidence="7">
    <location>
        <begin position="684"/>
        <end position="730"/>
    </location>
</feature>
<dbReference type="InterPro" id="IPR032451">
    <property type="entry name" value="SMARCC_C"/>
</dbReference>
<feature type="region of interest" description="Disordered" evidence="6">
    <location>
        <begin position="1"/>
        <end position="88"/>
    </location>
</feature>
<dbReference type="InterPro" id="IPR001005">
    <property type="entry name" value="SANT/Myb"/>
</dbReference>
<evidence type="ECO:0000256" key="6">
    <source>
        <dbReference type="SAM" id="MobiDB-lite"/>
    </source>
</evidence>
<feature type="compositionally biased region" description="Low complexity" evidence="6">
    <location>
        <begin position="326"/>
        <end position="336"/>
    </location>
</feature>
<feature type="compositionally biased region" description="Polar residues" evidence="6">
    <location>
        <begin position="311"/>
        <end position="325"/>
    </location>
</feature>
<dbReference type="HOGENOM" id="CLU_298608_0_0_1"/>
<dbReference type="Gene3D" id="1.10.10.10">
    <property type="entry name" value="Winged helix-like DNA-binding domain superfamily/Winged helix DNA-binding domain"/>
    <property type="match status" value="1"/>
</dbReference>
<dbReference type="CDD" id="cd00167">
    <property type="entry name" value="SANT"/>
    <property type="match status" value="1"/>
</dbReference>
<dbReference type="PANTHER" id="PTHR12802">
    <property type="entry name" value="SWI/SNF COMPLEX-RELATED"/>
    <property type="match status" value="1"/>
</dbReference>
<feature type="compositionally biased region" description="Polar residues" evidence="6">
    <location>
        <begin position="398"/>
        <end position="409"/>
    </location>
</feature>
<dbReference type="OrthoDB" id="118550at2759"/>
<feature type="compositionally biased region" description="Acidic residues" evidence="6">
    <location>
        <begin position="375"/>
        <end position="387"/>
    </location>
</feature>
<evidence type="ECO:0000259" key="8">
    <source>
        <dbReference type="PROSITE" id="PS50934"/>
    </source>
</evidence>
<dbReference type="SUPFAM" id="SSF46689">
    <property type="entry name" value="Homeodomain-like"/>
    <property type="match status" value="2"/>
</dbReference>
<dbReference type="PANTHER" id="PTHR12802:SF41">
    <property type="entry name" value="BRAHMA ASSOCIATED PROTEIN 155 KDA"/>
    <property type="match status" value="1"/>
</dbReference>
<keyword evidence="3" id="KW-0804">Transcription</keyword>
<dbReference type="AlphaFoldDB" id="G0W5K4"/>
<dbReference type="Proteomes" id="UP000000689">
    <property type="component" value="Chromosome 2"/>
</dbReference>
<dbReference type="FunFam" id="1.10.10.10:FF:000020">
    <property type="entry name" value="SWI/SNF complex subunit SMARCC2 isoform c"/>
    <property type="match status" value="1"/>
</dbReference>
<evidence type="ECO:0000256" key="4">
    <source>
        <dbReference type="ARBA" id="ARBA00023242"/>
    </source>
</evidence>
<feature type="region of interest" description="Disordered" evidence="6">
    <location>
        <begin position="373"/>
        <end position="414"/>
    </location>
</feature>
<evidence type="ECO:0008006" key="12">
    <source>
        <dbReference type="Google" id="ProtNLM"/>
    </source>
</evidence>
<evidence type="ECO:0000259" key="7">
    <source>
        <dbReference type="PROSITE" id="PS50090"/>
    </source>
</evidence>
<dbReference type="Pfam" id="PF04433">
    <property type="entry name" value="SWIRM"/>
    <property type="match status" value="1"/>
</dbReference>
<proteinExistence type="predicted"/>
<feature type="compositionally biased region" description="Basic and acidic residues" evidence="6">
    <location>
        <begin position="1"/>
        <end position="10"/>
    </location>
</feature>
<feature type="compositionally biased region" description="Basic and acidic residues" evidence="6">
    <location>
        <begin position="636"/>
        <end position="659"/>
    </location>
</feature>
<dbReference type="GO" id="GO:0045944">
    <property type="term" value="P:positive regulation of transcription by RNA polymerase II"/>
    <property type="evidence" value="ECO:0007669"/>
    <property type="project" value="EnsemblFungi"/>
</dbReference>
<dbReference type="STRING" id="1071378.G0W5K4"/>
<dbReference type="PROSITE" id="PS50090">
    <property type="entry name" value="MYB_LIKE"/>
    <property type="match status" value="1"/>
</dbReference>
<dbReference type="GO" id="GO:0016514">
    <property type="term" value="C:SWI/SNF complex"/>
    <property type="evidence" value="ECO:0007669"/>
    <property type="project" value="EnsemblFungi"/>
</dbReference>
<protein>
    <recommendedName>
        <fullName evidence="12">SWIRM domain-containing protein</fullName>
    </recommendedName>
</protein>
<keyword evidence="2" id="KW-0238">DNA-binding</keyword>
<feature type="compositionally biased region" description="Basic and acidic residues" evidence="6">
    <location>
        <begin position="388"/>
        <end position="397"/>
    </location>
</feature>
<evidence type="ECO:0000313" key="11">
    <source>
        <dbReference type="Proteomes" id="UP000000689"/>
    </source>
</evidence>
<dbReference type="GeneID" id="11497487"/>
<organism evidence="10 11">
    <name type="scientific">Naumovozyma dairenensis (strain ATCC 10597 / BCRC 20456 / CBS 421 / NBRC 0211 / NRRL Y-12639)</name>
    <name type="common">Saccharomyces dairenensis</name>
    <dbReference type="NCBI Taxonomy" id="1071378"/>
    <lineage>
        <taxon>Eukaryota</taxon>
        <taxon>Fungi</taxon>
        <taxon>Dikarya</taxon>
        <taxon>Ascomycota</taxon>
        <taxon>Saccharomycotina</taxon>
        <taxon>Saccharomycetes</taxon>
        <taxon>Saccharomycetales</taxon>
        <taxon>Saccharomycetaceae</taxon>
        <taxon>Naumovozyma</taxon>
    </lineage>
</organism>
<dbReference type="InterPro" id="IPR017884">
    <property type="entry name" value="SANT_dom"/>
</dbReference>
<name>G0W5K4_NAUDC</name>
<dbReference type="KEGG" id="ndi:NDAI_0B00310"/>
<sequence>MDSETNEIRDQTTTPVENTDIDTKTIEDESCASHENNLKSTLDDTTALQNEQAQQIVQTPETNDSTKGLLKTDTEGEGNVVSPPNENSLLTTEEIDNDCSNIEGTESNGSKGPTTDTVTEANVEQIEKNPQNTDTAIDGDQNISNLPEENIKEDGIVHETTENVNNNITSDVNAPTPGSHDEPGSNQSVINDNGNTSQEDTTTRINGTNNMTINEENTSIDNPNLLEHVEDDHTKSFDNNIKLENKEQTQEQEQQKEVNQESNPILDQLGNQKLNKETTIPVATGEDSFEQNITTSAPSQPQDAMAPAEPSQLQATTPSGLPQGQTSNVISSNGIINNTNTSEVLNMNEDDNMDVDDEQSLDIQVDAQKGFFGNAEEEEEEEEDDVDGDKKVGENTEQRNAQQTDSQRSGPEVVLTKEIDPNSTKLDFPQFHEIVIPSYSKWFDLNKIHKIEKQSLPEFFTNRIASKTPQIYVRYRNFMVNAYRLNPTEYFSVTAARRNLSGDAAVIFRLHRFLMKWGIINYQVDPKHLPKSIEPPFTAEYSTKHDAPRGLFPFESFKPSLQLPELAKLKNMMDLNDQNSALYKYLLSKANRERRNSILADEPLMQDATILKENKANTNNTNHNTNINETTKNNKRTTDDAKLDTNDDKEEEKREENMKLELGTSNQRESPHPVKKLKIVDAGKDNSWTERDIQNLLKAINEFGSNWYKIAKSIGNKSPEECILKFLQLPIEDKFLYQSNMNGKENDIGPLKYAPHLPFSKSDNPVLSTIAFLVGLVDPKTVQKMTNRALKESLEENNIDDVDSKEAKLIESRNENDSSNPPVSSNGIENKESVPSMIKEGSEVAMAALGIRSNIFATNEERKLVTLSNQLVQVQMQKLESKFNLLKKFEKSLELEKKIIEKQQEDLLIQRLSFIRNSNILLNKLKQSVDHDAETKIDNKEALKEVIMDVERFLANPTKLSVGSSVDSNTLKTGGANDYGSSSSKTEKDIKPISIDAPQFYRYWSA</sequence>
<dbReference type="Pfam" id="PF00249">
    <property type="entry name" value="Myb_DNA-binding"/>
    <property type="match status" value="1"/>
</dbReference>
<reference evidence="10 11" key="1">
    <citation type="journal article" date="2011" name="Proc. Natl. Acad. Sci. U.S.A.">
        <title>Evolutionary erosion of yeast sex chromosomes by mating-type switching accidents.</title>
        <authorList>
            <person name="Gordon J.L."/>
            <person name="Armisen D."/>
            <person name="Proux-Wera E."/>
            <person name="Oheigeartaigh S.S."/>
            <person name="Byrne K.P."/>
            <person name="Wolfe K.H."/>
        </authorList>
    </citation>
    <scope>NUCLEOTIDE SEQUENCE [LARGE SCALE GENOMIC DNA]</scope>
    <source>
        <strain evidence="11">ATCC 10597 / BCRC 20456 / CBS 421 / NBRC 0211 / NRRL Y-12639</strain>
    </source>
</reference>
<feature type="region of interest" description="Disordered" evidence="6">
    <location>
        <begin position="247"/>
        <end position="336"/>
    </location>
</feature>
<dbReference type="InterPro" id="IPR009057">
    <property type="entry name" value="Homeodomain-like_sf"/>
</dbReference>
<feature type="compositionally biased region" description="Low complexity" evidence="6">
    <location>
        <begin position="616"/>
        <end position="631"/>
    </location>
</feature>
<keyword evidence="11" id="KW-1185">Reference proteome</keyword>
<dbReference type="GO" id="GO:0003677">
    <property type="term" value="F:DNA binding"/>
    <property type="evidence" value="ECO:0007669"/>
    <property type="project" value="UniProtKB-KW"/>
</dbReference>
<evidence type="ECO:0000256" key="1">
    <source>
        <dbReference type="ARBA" id="ARBA00023015"/>
    </source>
</evidence>
<keyword evidence="1" id="KW-0805">Transcription regulation</keyword>
<dbReference type="PROSITE" id="PS51293">
    <property type="entry name" value="SANT"/>
    <property type="match status" value="1"/>
</dbReference>
<keyword evidence="4" id="KW-0539">Nucleus</keyword>
<dbReference type="PROSITE" id="PS50934">
    <property type="entry name" value="SWIRM"/>
    <property type="match status" value="1"/>
</dbReference>
<dbReference type="Pfam" id="PF16495">
    <property type="entry name" value="SWIRM-assoc_1"/>
    <property type="match status" value="1"/>
</dbReference>
<feature type="compositionally biased region" description="Polar residues" evidence="6">
    <location>
        <begin position="184"/>
        <end position="222"/>
    </location>
</feature>
<feature type="compositionally biased region" description="Polar residues" evidence="6">
    <location>
        <begin position="262"/>
        <end position="273"/>
    </location>
</feature>
<dbReference type="EMBL" id="HE580268">
    <property type="protein sequence ID" value="CCD23065.1"/>
    <property type="molecule type" value="Genomic_DNA"/>
</dbReference>
<feature type="region of interest" description="Disordered" evidence="6">
    <location>
        <begin position="166"/>
        <end position="222"/>
    </location>
</feature>
<evidence type="ECO:0000256" key="5">
    <source>
        <dbReference type="SAM" id="Coils"/>
    </source>
</evidence>
<dbReference type="OMA" id="FYRYWSA"/>
<keyword evidence="5" id="KW-0175">Coiled coil</keyword>
<feature type="compositionally biased region" description="Polar residues" evidence="6">
    <location>
        <begin position="290"/>
        <end position="302"/>
    </location>
</feature>
<evidence type="ECO:0000256" key="2">
    <source>
        <dbReference type="ARBA" id="ARBA00023125"/>
    </source>
</evidence>
<feature type="compositionally biased region" description="Polar residues" evidence="6">
    <location>
        <begin position="817"/>
        <end position="828"/>
    </location>
</feature>
<feature type="compositionally biased region" description="Polar residues" evidence="6">
    <location>
        <begin position="33"/>
        <end position="66"/>
    </location>
</feature>
<dbReference type="GO" id="GO:0005829">
    <property type="term" value="C:cytosol"/>
    <property type="evidence" value="ECO:0007669"/>
    <property type="project" value="EnsemblFungi"/>
</dbReference>
<evidence type="ECO:0000313" key="10">
    <source>
        <dbReference type="EMBL" id="CCD23065.1"/>
    </source>
</evidence>
<dbReference type="FunFam" id="1.10.10.60:FF:000014">
    <property type="entry name" value="SWI/SNF complex subunit SMARCC2 isoform C"/>
    <property type="match status" value="1"/>
</dbReference>
<feature type="region of interest" description="Disordered" evidence="6">
    <location>
        <begin position="614"/>
        <end position="673"/>
    </location>
</feature>
<dbReference type="GO" id="GO:0031496">
    <property type="term" value="P:positive regulation of mating type switching"/>
    <property type="evidence" value="ECO:0007669"/>
    <property type="project" value="EnsemblFungi"/>
</dbReference>
<evidence type="ECO:0000259" key="9">
    <source>
        <dbReference type="PROSITE" id="PS51293"/>
    </source>
</evidence>
<dbReference type="RefSeq" id="XP_003668308.1">
    <property type="nucleotide sequence ID" value="XM_003668260.1"/>
</dbReference>
<feature type="coiled-coil region" evidence="5">
    <location>
        <begin position="857"/>
        <end position="906"/>
    </location>
</feature>
<dbReference type="eggNOG" id="KOG1279">
    <property type="taxonomic scope" value="Eukaryota"/>
</dbReference>
<dbReference type="GO" id="GO:0042393">
    <property type="term" value="F:histone binding"/>
    <property type="evidence" value="ECO:0007669"/>
    <property type="project" value="EnsemblFungi"/>
</dbReference>
<feature type="domain" description="SANT" evidence="9">
    <location>
        <begin position="685"/>
        <end position="734"/>
    </location>
</feature>
<evidence type="ECO:0000256" key="3">
    <source>
        <dbReference type="ARBA" id="ARBA00023163"/>
    </source>
</evidence>
<dbReference type="InterPro" id="IPR007526">
    <property type="entry name" value="SWIRM"/>
</dbReference>
<dbReference type="SMART" id="SM00717">
    <property type="entry name" value="SANT"/>
    <property type="match status" value="1"/>
</dbReference>
<dbReference type="InterPro" id="IPR036388">
    <property type="entry name" value="WH-like_DNA-bd_sf"/>
</dbReference>
<dbReference type="Gene3D" id="1.10.10.60">
    <property type="entry name" value="Homeodomain-like"/>
    <property type="match status" value="1"/>
</dbReference>
<feature type="region of interest" description="Disordered" evidence="6">
    <location>
        <begin position="810"/>
        <end position="831"/>
    </location>
</feature>
<feature type="domain" description="SWIRM" evidence="8">
    <location>
        <begin position="434"/>
        <end position="531"/>
    </location>
</feature>
<accession>G0W5K4</accession>
<feature type="compositionally biased region" description="Basic and acidic residues" evidence="6">
    <location>
        <begin position="247"/>
        <end position="259"/>
    </location>
</feature>
<gene>
    <name evidence="10" type="primary">NDAI0B00310</name>
    <name evidence="10" type="ordered locus">NDAI_0B00310</name>
</gene>